<accession>A0A915JR02</accession>
<name>A0A915JR02_ROMCU</name>
<feature type="compositionally biased region" description="Basic and acidic residues" evidence="1">
    <location>
        <begin position="521"/>
        <end position="532"/>
    </location>
</feature>
<feature type="compositionally biased region" description="Basic and acidic residues" evidence="1">
    <location>
        <begin position="582"/>
        <end position="596"/>
    </location>
</feature>
<proteinExistence type="predicted"/>
<evidence type="ECO:0000256" key="1">
    <source>
        <dbReference type="SAM" id="MobiDB-lite"/>
    </source>
</evidence>
<evidence type="ECO:0000313" key="3">
    <source>
        <dbReference type="WBParaSite" id="nRc.2.0.1.t28641-RA"/>
    </source>
</evidence>
<protein>
    <submittedName>
        <fullName evidence="3">Uncharacterized protein</fullName>
    </submittedName>
</protein>
<evidence type="ECO:0000313" key="2">
    <source>
        <dbReference type="Proteomes" id="UP000887565"/>
    </source>
</evidence>
<dbReference type="Proteomes" id="UP000887565">
    <property type="component" value="Unplaced"/>
</dbReference>
<feature type="compositionally biased region" description="Pro residues" evidence="1">
    <location>
        <begin position="470"/>
        <end position="482"/>
    </location>
</feature>
<keyword evidence="2" id="KW-1185">Reference proteome</keyword>
<dbReference type="WBParaSite" id="nRc.2.0.1.t28641-RA">
    <property type="protein sequence ID" value="nRc.2.0.1.t28641-RA"/>
    <property type="gene ID" value="nRc.2.0.1.g28641"/>
</dbReference>
<feature type="region of interest" description="Disordered" evidence="1">
    <location>
        <begin position="470"/>
        <end position="611"/>
    </location>
</feature>
<organism evidence="2 3">
    <name type="scientific">Romanomermis culicivorax</name>
    <name type="common">Nematode worm</name>
    <dbReference type="NCBI Taxonomy" id="13658"/>
    <lineage>
        <taxon>Eukaryota</taxon>
        <taxon>Metazoa</taxon>
        <taxon>Ecdysozoa</taxon>
        <taxon>Nematoda</taxon>
        <taxon>Enoplea</taxon>
        <taxon>Dorylaimia</taxon>
        <taxon>Mermithida</taxon>
        <taxon>Mermithoidea</taxon>
        <taxon>Mermithidae</taxon>
        <taxon>Romanomermis</taxon>
    </lineage>
</organism>
<feature type="compositionally biased region" description="Basic and acidic residues" evidence="1">
    <location>
        <begin position="491"/>
        <end position="511"/>
    </location>
</feature>
<sequence length="775" mass="87206">MFDDPKRLQAAVISATKSDLSHRIIELLNFPVSPLYKLAIHDRLQYDDPALPLIRHEVDDVDGDWFRWLTSFMPLAALLASPCSAAEYAFVNNLLLGHAQNMDSEMRAVFYNCMWYPTDGNPKSGLTDLMNRIPECEPSFASEPGTYICNRFALRLIIFNEEFHMETTVEEIEIDESNYRANPHSCFHLYSTFIAIINFQNLFSFPALVYAYPMPTTASVHTLTAEELLDRPIDVEVEPADDELLDTPIFDPNIAKLLPSTNVSALPMPAAPSDISATATQITNFLKLTLNEISSITPAWMDESTPIQPVAMDSEMTTTTDQMLTNIPEESMVDQSTSMDIVPAKPATRVPPMAPAIDPRIYLATPAILPGRPIIATIAAARYSAPVPFSQQIISATQWDALAAALTAYHFPPPPPSMLFPEHHWMDYPDALKEEIQRILLPPPPVITPAPQIVQTAPVIAQTAVQTPVTLPPPITVQPPPEHSMKRKQHLHEEAEYHKSHKTHTTDEPRSKRTPPPSTLRAERSKTPSERTTRRRKQREKQKAAKELTTSTPQKKIPSMKTAAPAPQPLPAHQSNSHRSRHESYSRDDRHRKEGRQTQATSRDSRQHEHHDDAPAFNWFLRRRALAPFLPVTAKVDGFHKPAAQRRRDTKIPVIGVAPPASAATTVKPQLPSEAARLPNYMNFRTTDLPHCVTLVTPRYPPCNDPSVEFFTLRTLHEMVLINFFGRLGIRITMAIHIRGTNASLALYQYFHEHYRSSYREQQPPVSHDVATLIL</sequence>
<reference evidence="3" key="1">
    <citation type="submission" date="2022-11" db="UniProtKB">
        <authorList>
            <consortium name="WormBaseParasite"/>
        </authorList>
    </citation>
    <scope>IDENTIFICATION</scope>
</reference>
<dbReference type="AlphaFoldDB" id="A0A915JR02"/>